<dbReference type="EMBL" id="BRYB01001762">
    <property type="protein sequence ID" value="GMI33121.1"/>
    <property type="molecule type" value="Genomic_DNA"/>
</dbReference>
<keyword evidence="1" id="KW-0472">Membrane</keyword>
<feature type="transmembrane region" description="Helical" evidence="1">
    <location>
        <begin position="184"/>
        <end position="203"/>
    </location>
</feature>
<keyword evidence="4" id="KW-1185">Reference proteome</keyword>
<evidence type="ECO:0000256" key="2">
    <source>
        <dbReference type="SAM" id="SignalP"/>
    </source>
</evidence>
<gene>
    <name evidence="3" type="ORF">TeGR_g1738</name>
</gene>
<evidence type="ECO:0008006" key="5">
    <source>
        <dbReference type="Google" id="ProtNLM"/>
    </source>
</evidence>
<evidence type="ECO:0000313" key="3">
    <source>
        <dbReference type="EMBL" id="GMI33121.1"/>
    </source>
</evidence>
<feature type="signal peptide" evidence="2">
    <location>
        <begin position="1"/>
        <end position="16"/>
    </location>
</feature>
<proteinExistence type="predicted"/>
<feature type="transmembrane region" description="Helical" evidence="1">
    <location>
        <begin position="215"/>
        <end position="235"/>
    </location>
</feature>
<accession>A0ABQ6MTX5</accession>
<feature type="transmembrane region" description="Helical" evidence="1">
    <location>
        <begin position="277"/>
        <end position="295"/>
    </location>
</feature>
<evidence type="ECO:0000313" key="4">
    <source>
        <dbReference type="Proteomes" id="UP001165060"/>
    </source>
</evidence>
<feature type="transmembrane region" description="Helical" evidence="1">
    <location>
        <begin position="63"/>
        <end position="81"/>
    </location>
</feature>
<protein>
    <recommendedName>
        <fullName evidence="5">Ceramidase</fullName>
    </recommendedName>
</protein>
<name>A0ABQ6MTX5_9STRA</name>
<evidence type="ECO:0000256" key="1">
    <source>
        <dbReference type="SAM" id="Phobius"/>
    </source>
</evidence>
<feature type="chain" id="PRO_5045595037" description="Ceramidase" evidence="2">
    <location>
        <begin position="17"/>
        <end position="298"/>
    </location>
</feature>
<keyword evidence="1" id="KW-0812">Transmembrane</keyword>
<dbReference type="Proteomes" id="UP001165060">
    <property type="component" value="Unassembled WGS sequence"/>
</dbReference>
<organism evidence="3 4">
    <name type="scientific">Tetraparma gracilis</name>
    <dbReference type="NCBI Taxonomy" id="2962635"/>
    <lineage>
        <taxon>Eukaryota</taxon>
        <taxon>Sar</taxon>
        <taxon>Stramenopiles</taxon>
        <taxon>Ochrophyta</taxon>
        <taxon>Bolidophyceae</taxon>
        <taxon>Parmales</taxon>
        <taxon>Triparmaceae</taxon>
        <taxon>Tetraparma</taxon>
    </lineage>
</organism>
<keyword evidence="2" id="KW-0732">Signal</keyword>
<sequence>MGTLLTLIIVPVTILGFVCRDPSSCPNETFGHWDEEYWGERRCSDAFCERCSLDSTFSSSANSFSNFGFIVIGVIVVVLAFEDYVYFHQPSNPIDLPPEPDSLLDYTPSTPPNVVVGSAGPLSVLLCLGTASSFVYAGVGSFAMHAGVTYYGYELDITSCYTLALNAMGAIAAQHLHFLRPYRFGPHAIAVLGLTWMYFAHVVPLDVWRDYDVLTLLPIIAALNYAMLITLHATGASHIRLRSQQDWWLILVSLAWMGSAYFFQLNDREEAWCNPDSPFQAHAYWHVGMAVACLFRRR</sequence>
<keyword evidence="1" id="KW-1133">Transmembrane helix</keyword>
<reference evidence="3 4" key="1">
    <citation type="journal article" date="2023" name="Commun. Biol.">
        <title>Genome analysis of Parmales, the sister group of diatoms, reveals the evolutionary specialization of diatoms from phago-mixotrophs to photoautotrophs.</title>
        <authorList>
            <person name="Ban H."/>
            <person name="Sato S."/>
            <person name="Yoshikawa S."/>
            <person name="Yamada K."/>
            <person name="Nakamura Y."/>
            <person name="Ichinomiya M."/>
            <person name="Sato N."/>
            <person name="Blanc-Mathieu R."/>
            <person name="Endo H."/>
            <person name="Kuwata A."/>
            <person name="Ogata H."/>
        </authorList>
    </citation>
    <scope>NUCLEOTIDE SEQUENCE [LARGE SCALE GENOMIC DNA]</scope>
</reference>
<comment type="caution">
    <text evidence="3">The sequence shown here is derived from an EMBL/GenBank/DDBJ whole genome shotgun (WGS) entry which is preliminary data.</text>
</comment>
<feature type="transmembrane region" description="Helical" evidence="1">
    <location>
        <begin position="247"/>
        <end position="265"/>
    </location>
</feature>